<dbReference type="InterPro" id="IPR036775">
    <property type="entry name" value="DNA_pol_Y-fam_lit_finger_sf"/>
</dbReference>
<dbReference type="InterPro" id="IPR050116">
    <property type="entry name" value="DNA_polymerase-Y"/>
</dbReference>
<dbReference type="Gene3D" id="3.40.1170.60">
    <property type="match status" value="1"/>
</dbReference>
<evidence type="ECO:0000259" key="8">
    <source>
        <dbReference type="PROSITE" id="PS50173"/>
    </source>
</evidence>
<evidence type="ECO:0000313" key="9">
    <source>
        <dbReference type="EMBL" id="KKR88015.1"/>
    </source>
</evidence>
<comment type="caution">
    <text evidence="9">The sequence shown here is derived from an EMBL/GenBank/DDBJ whole genome shotgun (WGS) entry which is preliminary data.</text>
</comment>
<dbReference type="Proteomes" id="UP000034854">
    <property type="component" value="Unassembled WGS sequence"/>
</dbReference>
<dbReference type="SUPFAM" id="SSF56672">
    <property type="entry name" value="DNA/RNA polymerases"/>
    <property type="match status" value="1"/>
</dbReference>
<dbReference type="GO" id="GO:0005829">
    <property type="term" value="C:cytosol"/>
    <property type="evidence" value="ECO:0007669"/>
    <property type="project" value="TreeGrafter"/>
</dbReference>
<dbReference type="PANTHER" id="PTHR11076:SF33">
    <property type="entry name" value="DNA POLYMERASE KAPPA"/>
    <property type="match status" value="1"/>
</dbReference>
<dbReference type="GO" id="GO:0009432">
    <property type="term" value="P:SOS response"/>
    <property type="evidence" value="ECO:0007669"/>
    <property type="project" value="TreeGrafter"/>
</dbReference>
<organism evidence="9 10">
    <name type="scientific">Candidatus Curtissbacteria bacterium GW2011_GWA1_41_11</name>
    <dbReference type="NCBI Taxonomy" id="1618409"/>
    <lineage>
        <taxon>Bacteria</taxon>
        <taxon>Candidatus Curtissiibacteriota</taxon>
    </lineage>
</organism>
<dbReference type="InterPro" id="IPR001126">
    <property type="entry name" value="UmuC"/>
</dbReference>
<keyword evidence="4" id="KW-0479">Metal-binding</keyword>
<sequence>MVSNNKRIILHADLNSFFATAEQQTNLKLRGRPVGVVKAKGRTCIIAASYEAKKYGVTTGSRVNDAQKLCPQIVLVPADFAKYEVMSLRFIKICADYSPLCEVFSLDECFVDVTETEKFWGNAFNIALEIKDRLRREVGEWMTCSVGISHNRLLAKLGSNQIKLDGLFWITEDNLFKVLDKCKLTDVCGLGYRLCSRLAKLGIDNFPALRACTLSFLYDNFGPFWSYHLFNLARGVDNTPVLAYTNLEQAKSVGRTYTTHKVLNSRQDVYKIARNLAEEAAFKARTMALAGHYVGFCLRTAARSWSGPKDDEKVKSWYGHRTLKNYISSGKELFDICKIISDNWVFNKIIFCGVTLGMLTKKDFLPIPLFEEARRQNKLVEKVDEVNNKYGDYTLFPAQLLGMPIIRPEVTGYFGDKKFRLQNFLRS</sequence>
<dbReference type="GO" id="GO:0046872">
    <property type="term" value="F:metal ion binding"/>
    <property type="evidence" value="ECO:0007669"/>
    <property type="project" value="UniProtKB-KW"/>
</dbReference>
<keyword evidence="2" id="KW-0808">Transferase</keyword>
<evidence type="ECO:0000256" key="7">
    <source>
        <dbReference type="ARBA" id="ARBA00023204"/>
    </source>
</evidence>
<evidence type="ECO:0000313" key="10">
    <source>
        <dbReference type="Proteomes" id="UP000034854"/>
    </source>
</evidence>
<dbReference type="PANTHER" id="PTHR11076">
    <property type="entry name" value="DNA REPAIR POLYMERASE UMUC / TRANSFERASE FAMILY MEMBER"/>
    <property type="match status" value="1"/>
</dbReference>
<dbReference type="Pfam" id="PF11799">
    <property type="entry name" value="IMS_C"/>
    <property type="match status" value="1"/>
</dbReference>
<keyword evidence="6" id="KW-0460">Magnesium</keyword>
<dbReference type="Gene3D" id="1.10.150.20">
    <property type="entry name" value="5' to 3' exonuclease, C-terminal subdomain"/>
    <property type="match status" value="1"/>
</dbReference>
<dbReference type="GO" id="GO:0042276">
    <property type="term" value="P:error-prone translesion synthesis"/>
    <property type="evidence" value="ECO:0007669"/>
    <property type="project" value="TreeGrafter"/>
</dbReference>
<dbReference type="Gene3D" id="3.30.70.270">
    <property type="match status" value="1"/>
</dbReference>
<dbReference type="GO" id="GO:0003887">
    <property type="term" value="F:DNA-directed DNA polymerase activity"/>
    <property type="evidence" value="ECO:0007669"/>
    <property type="project" value="InterPro"/>
</dbReference>
<comment type="similarity">
    <text evidence="1">Belongs to the DNA polymerase type-Y family.</text>
</comment>
<evidence type="ECO:0000256" key="5">
    <source>
        <dbReference type="ARBA" id="ARBA00022763"/>
    </source>
</evidence>
<protein>
    <submittedName>
        <fullName evidence="9">Polymerase IV protein</fullName>
    </submittedName>
</protein>
<dbReference type="InterPro" id="IPR043128">
    <property type="entry name" value="Rev_trsase/Diguanyl_cyclase"/>
</dbReference>
<dbReference type="InterPro" id="IPR017961">
    <property type="entry name" value="DNA_pol_Y-fam_little_finger"/>
</dbReference>
<evidence type="ECO:0000256" key="6">
    <source>
        <dbReference type="ARBA" id="ARBA00022842"/>
    </source>
</evidence>
<dbReference type="InterPro" id="IPR043502">
    <property type="entry name" value="DNA/RNA_pol_sf"/>
</dbReference>
<keyword evidence="7" id="KW-0234">DNA repair</keyword>
<reference evidence="9 10" key="1">
    <citation type="journal article" date="2015" name="Nature">
        <title>rRNA introns, odd ribosomes, and small enigmatic genomes across a large radiation of phyla.</title>
        <authorList>
            <person name="Brown C.T."/>
            <person name="Hug L.A."/>
            <person name="Thomas B.C."/>
            <person name="Sharon I."/>
            <person name="Castelle C.J."/>
            <person name="Singh A."/>
            <person name="Wilkins M.J."/>
            <person name="Williams K.H."/>
            <person name="Banfield J.F."/>
        </authorList>
    </citation>
    <scope>NUCLEOTIDE SEQUENCE [LARGE SCALE GENOMIC DNA]</scope>
</reference>
<dbReference type="InterPro" id="IPR022880">
    <property type="entry name" value="DNApol_IV"/>
</dbReference>
<dbReference type="CDD" id="cd03586">
    <property type="entry name" value="PolY_Pol_IV_kappa"/>
    <property type="match status" value="1"/>
</dbReference>
<evidence type="ECO:0000256" key="3">
    <source>
        <dbReference type="ARBA" id="ARBA00022695"/>
    </source>
</evidence>
<dbReference type="Pfam" id="PF00817">
    <property type="entry name" value="IMS"/>
    <property type="match status" value="1"/>
</dbReference>
<dbReference type="EMBL" id="LCAG01000001">
    <property type="protein sequence ID" value="KKR88015.1"/>
    <property type="molecule type" value="Genomic_DNA"/>
</dbReference>
<dbReference type="FunFam" id="3.40.1170.60:FF:000003">
    <property type="entry name" value="DNA polymerase eta"/>
    <property type="match status" value="1"/>
</dbReference>
<keyword evidence="3" id="KW-0548">Nucleotidyltransferase</keyword>
<proteinExistence type="inferred from homology"/>
<gene>
    <name evidence="9" type="ORF">UU34_C0001G0012</name>
</gene>
<evidence type="ECO:0000256" key="1">
    <source>
        <dbReference type="ARBA" id="ARBA00010945"/>
    </source>
</evidence>
<evidence type="ECO:0000256" key="4">
    <source>
        <dbReference type="ARBA" id="ARBA00022723"/>
    </source>
</evidence>
<accession>A0A0G0WU95</accession>
<dbReference type="PROSITE" id="PS50173">
    <property type="entry name" value="UMUC"/>
    <property type="match status" value="1"/>
</dbReference>
<evidence type="ECO:0000256" key="2">
    <source>
        <dbReference type="ARBA" id="ARBA00022679"/>
    </source>
</evidence>
<name>A0A0G0WU95_9BACT</name>
<dbReference type="GO" id="GO:0006281">
    <property type="term" value="P:DNA repair"/>
    <property type="evidence" value="ECO:0007669"/>
    <property type="project" value="UniProtKB-KW"/>
</dbReference>
<dbReference type="GO" id="GO:0003684">
    <property type="term" value="F:damaged DNA binding"/>
    <property type="evidence" value="ECO:0007669"/>
    <property type="project" value="InterPro"/>
</dbReference>
<keyword evidence="5" id="KW-0227">DNA damage</keyword>
<feature type="domain" description="UmuC" evidence="8">
    <location>
        <begin position="9"/>
        <end position="191"/>
    </location>
</feature>
<dbReference type="Gene3D" id="3.30.1490.100">
    <property type="entry name" value="DNA polymerase, Y-family, little finger domain"/>
    <property type="match status" value="1"/>
</dbReference>
<dbReference type="AlphaFoldDB" id="A0A0G0WU95"/>